<keyword evidence="8 17" id="KW-0862">Zinc</keyword>
<comment type="function">
    <text evidence="17">Modifies the topological state of DNA by introducing positive supercoils in an ATP-dependent process, increasing the linking number in steps of +1. Binds to single-stranded DNA, transiently cleaves and then rejoins the ends, introducing a positive supercoil in the process. The scissile phosphodiester is attacked by the catalytic tyrosine of the enzyme, resulting in the formation of a DNA-(5'-phosphotyrosyl)-enzyme intermediate. Involved in rewinding DNA strands in regions of the chromosome that have opened up to allow replication, transcription, DNA repair and/or for DNA protection.</text>
</comment>
<dbReference type="AlphaFoldDB" id="A0A2R7Y6R1"/>
<keyword evidence="11 17" id="KW-0799">Topoisomerase</keyword>
<dbReference type="PANTHER" id="PTHR43505">
    <property type="entry name" value="REVERSE GYRASE"/>
    <property type="match status" value="1"/>
</dbReference>
<evidence type="ECO:0000256" key="16">
    <source>
        <dbReference type="PROSITE-ProRule" id="PRU01380"/>
    </source>
</evidence>
<comment type="caution">
    <text evidence="22">The sequence shown here is derived from an EMBL/GenBank/DDBJ whole genome shotgun (WGS) entry which is preliminary data.</text>
</comment>
<dbReference type="PROSITE" id="PS52036">
    <property type="entry name" value="ZF_RG_N"/>
    <property type="match status" value="1"/>
</dbReference>
<dbReference type="SMART" id="SM00436">
    <property type="entry name" value="TOP1Bc"/>
    <property type="match status" value="1"/>
</dbReference>
<evidence type="ECO:0000259" key="21">
    <source>
        <dbReference type="PROSITE" id="PS52039"/>
    </source>
</evidence>
<dbReference type="EMBL" id="NBVN01000002">
    <property type="protein sequence ID" value="PUA33193.1"/>
    <property type="molecule type" value="Genomic_DNA"/>
</dbReference>
<dbReference type="SMART" id="SM00437">
    <property type="entry name" value="TOP1Ac"/>
    <property type="match status" value="1"/>
</dbReference>
<dbReference type="InterPro" id="IPR003602">
    <property type="entry name" value="Topo_IA_DNA-bd_dom"/>
</dbReference>
<evidence type="ECO:0000256" key="17">
    <source>
        <dbReference type="RuleBase" id="RU004026"/>
    </source>
</evidence>
<comment type="similarity">
    <text evidence="14">In the N-terminal section; belongs to the DEAD box helicase family. DDVD subfamily.</text>
</comment>
<feature type="domain" description="Helicase ATP-binding" evidence="19">
    <location>
        <begin position="98"/>
        <end position="249"/>
    </location>
</feature>
<dbReference type="PRINTS" id="PR00417">
    <property type="entry name" value="PRTPISMRASEI"/>
</dbReference>
<keyword evidence="9 17" id="KW-0067">ATP-binding</keyword>
<dbReference type="InterPro" id="IPR011545">
    <property type="entry name" value="DEAD/DEAH_box_helicase_dom"/>
</dbReference>
<dbReference type="InterPro" id="IPR014001">
    <property type="entry name" value="Helicase_ATP-bd"/>
</dbReference>
<gene>
    <name evidence="22" type="ORF">B7O98_01800</name>
</gene>
<evidence type="ECO:0000256" key="14">
    <source>
        <dbReference type="ARBA" id="ARBA00043976"/>
    </source>
</evidence>
<evidence type="ECO:0000313" key="22">
    <source>
        <dbReference type="EMBL" id="PUA33193.1"/>
    </source>
</evidence>
<dbReference type="InterPro" id="IPR013497">
    <property type="entry name" value="Topo_IA_cen"/>
</dbReference>
<dbReference type="SUPFAM" id="SSF52540">
    <property type="entry name" value="P-loop containing nucleoside triphosphate hydrolases"/>
    <property type="match status" value="2"/>
</dbReference>
<evidence type="ECO:0000259" key="19">
    <source>
        <dbReference type="PROSITE" id="PS51192"/>
    </source>
</evidence>
<keyword evidence="7 16" id="KW-0863">Zinc-finger</keyword>
<dbReference type="GO" id="GO:0005524">
    <property type="term" value="F:ATP binding"/>
    <property type="evidence" value="ECO:0007669"/>
    <property type="project" value="UniProtKB-KW"/>
</dbReference>
<dbReference type="GO" id="GO:0008270">
    <property type="term" value="F:zinc ion binding"/>
    <property type="evidence" value="ECO:0007669"/>
    <property type="project" value="UniProtKB-KW"/>
</dbReference>
<dbReference type="Gene3D" id="2.60.510.20">
    <property type="match status" value="1"/>
</dbReference>
<dbReference type="GO" id="GO:0160097">
    <property type="term" value="F:reverse gyrase activity"/>
    <property type="evidence" value="ECO:0007669"/>
    <property type="project" value="UniProtKB-ARBA"/>
</dbReference>
<dbReference type="SMART" id="SM00487">
    <property type="entry name" value="DEXDc"/>
    <property type="match status" value="1"/>
</dbReference>
<dbReference type="InterPro" id="IPR023405">
    <property type="entry name" value="Topo_IA_core_domain"/>
</dbReference>
<evidence type="ECO:0000256" key="1">
    <source>
        <dbReference type="ARBA" id="ARBA00001946"/>
    </source>
</evidence>
<evidence type="ECO:0000256" key="10">
    <source>
        <dbReference type="ARBA" id="ARBA00022842"/>
    </source>
</evidence>
<dbReference type="GO" id="GO:0006265">
    <property type="term" value="P:DNA topological change"/>
    <property type="evidence" value="ECO:0007669"/>
    <property type="project" value="InterPro"/>
</dbReference>
<protein>
    <recommendedName>
        <fullName evidence="17">Reverse gyrase</fullName>
    </recommendedName>
</protein>
<evidence type="ECO:0000256" key="4">
    <source>
        <dbReference type="ARBA" id="ARBA00022490"/>
    </source>
</evidence>
<feature type="domain" description="Topo IA-type catalytic" evidence="21">
    <location>
        <begin position="793"/>
        <end position="1194"/>
    </location>
</feature>
<dbReference type="PROSITE" id="PS50880">
    <property type="entry name" value="TOPRIM"/>
    <property type="match status" value="1"/>
</dbReference>
<evidence type="ECO:0000256" key="9">
    <source>
        <dbReference type="ARBA" id="ARBA00022840"/>
    </source>
</evidence>
<dbReference type="InterPro" id="IPR013826">
    <property type="entry name" value="Topo_IA_cen_sub3"/>
</dbReference>
<dbReference type="InterPro" id="IPR003593">
    <property type="entry name" value="AAA+_ATPase"/>
</dbReference>
<comment type="subunit">
    <text evidence="3">Monomer.</text>
</comment>
<evidence type="ECO:0000256" key="15">
    <source>
        <dbReference type="ARBA" id="ARBA00049360"/>
    </source>
</evidence>
<comment type="cofactor">
    <cofactor evidence="1">
        <name>Mg(2+)</name>
        <dbReference type="ChEBI" id="CHEBI:18420"/>
    </cofactor>
</comment>
<dbReference type="Pfam" id="PF17915">
    <property type="entry name" value="zf_Rg"/>
    <property type="match status" value="1"/>
</dbReference>
<evidence type="ECO:0000256" key="5">
    <source>
        <dbReference type="ARBA" id="ARBA00022723"/>
    </source>
</evidence>
<dbReference type="Gene3D" id="1.10.460.10">
    <property type="entry name" value="Topoisomerase I, domain 2"/>
    <property type="match status" value="1"/>
</dbReference>
<proteinExistence type="inferred from homology"/>
<evidence type="ECO:0000256" key="2">
    <source>
        <dbReference type="ARBA" id="ARBA00004496"/>
    </source>
</evidence>
<dbReference type="Gene3D" id="3.40.50.300">
    <property type="entry name" value="P-loop containing nucleotide triphosphate hydrolases"/>
    <property type="match status" value="3"/>
</dbReference>
<dbReference type="Proteomes" id="UP000244093">
    <property type="component" value="Unassembled WGS sequence"/>
</dbReference>
<comment type="catalytic activity">
    <reaction evidence="15 17">
        <text>ATP + H2O = ADP + phosphate + H(+)</text>
        <dbReference type="Rhea" id="RHEA:13065"/>
        <dbReference type="ChEBI" id="CHEBI:15377"/>
        <dbReference type="ChEBI" id="CHEBI:15378"/>
        <dbReference type="ChEBI" id="CHEBI:30616"/>
        <dbReference type="ChEBI" id="CHEBI:43474"/>
        <dbReference type="ChEBI" id="CHEBI:456216"/>
    </reaction>
</comment>
<keyword evidence="5 17" id="KW-0479">Metal-binding</keyword>
<keyword evidence="6 17" id="KW-0547">Nucleotide-binding</keyword>
<keyword evidence="10" id="KW-0460">Magnesium</keyword>
<dbReference type="GO" id="GO:0003677">
    <property type="term" value="F:DNA binding"/>
    <property type="evidence" value="ECO:0007669"/>
    <property type="project" value="UniProtKB-KW"/>
</dbReference>
<dbReference type="InterPro" id="IPR003601">
    <property type="entry name" value="Topo_IA_2"/>
</dbReference>
<evidence type="ECO:0000256" key="3">
    <source>
        <dbReference type="ARBA" id="ARBA00011245"/>
    </source>
</evidence>
<evidence type="ECO:0000259" key="20">
    <source>
        <dbReference type="PROSITE" id="PS52036"/>
    </source>
</evidence>
<dbReference type="Pfam" id="PF00270">
    <property type="entry name" value="DEAD"/>
    <property type="match status" value="1"/>
</dbReference>
<dbReference type="InterPro" id="IPR005736">
    <property type="entry name" value="Reverse_gyrase"/>
</dbReference>
<evidence type="ECO:0000313" key="23">
    <source>
        <dbReference type="Proteomes" id="UP000244093"/>
    </source>
</evidence>
<sequence length="1216" mass="137870">MKSFYRSWRVLIKNMCPNCGGIIAEERLSKGLPCSSCVPDEALLEGGEVDLPKVLSNLNKGFKLLDLFLMEDELKRFEEFFTTVTKGKKLWSIQRSWVKRMLSGESFALIAPTGVGKSTLLQVYTLYNAFKGKAVLYLVPTRQLMTQVAQSIKSMSNSNVIVTTSDNFKEYFQMRDSGRVDILTHAFIYKNLSSFNGLRYDVIVVDDFDALLKSSTIVNVLLNLLGISKTALDLATKVLQAKQEAVIYKYLGNVEKMRELFVQIENLELNLAKNLNYVNVGQLLIASATGRGRGSRVRILRELLGFELGSITDYMRNIVEAYQPLNYRELVELLKKLTGGTLIFVSKDLGLSKAKELTNMLKAEGFKVSLANSRRALDKMRNGEVDILVGVSTYYGILTRGIDEPLRIYNTVFMGIPKFELSLDAMLLNPVSLAKLIGELPKHGFKPSTEDINVVKAISRLNSGSLKVLQKGLKGFIDLNGYLKELSTLILLTADRIRKFVEEELSKSGKLVLSHLVIKRKDKDIVCVIPDVMTYIQASGRSSRLLNGRMTLGLSVIFFDDEDLLKIFINRIKNYINNYTLKPLNQIDLNYVKEQQRLSRSLSSYSSMSIDRIRSALVVVESPTKAKTIAKMFGTPGKRILGDYVAYETVVSLGDKVYVVTIAPTLGHLLDITIGEGLHGVLMNEDGDVTPIYTTLKRCYSCGHQFTEDRSNCPKCGSGRIRDSKKIIEALRKIAKEVDEVFIATDPDDEGEKIAYDVFISVKPFNKNVKRVEFHEVTRQAFIKALSSPRAIDSHRVNAQIVRRVDDRLLGFELSNILQTKFDKQWLGGGRVQTPVLKWVVDKYVEYINNKGYKVVIYLPNELKVNFFFENEEDMRRLLTALNKEPVRLEVLDEKEKDVNPLPPYTTDTILSEATKTLKLSPTAVMKGLQELFELGYITYHRTDSTHVSNVGIEIAREYFSNRPELQEIFTPRSWGTEGTHECIRPTKPIEKIDEDFWNAVASNLTWIHKSLYDMIFRRFMASQAGQAKILYKKVKISIDSYEVIAEYPVRILKVGFTRLTPIRIYEELDRVERFAEVKPIKVDHFKSSKATLFSTSDVIRLMKENRIGRPSTYAKAIENNLRHGYVVLSKKKQFIIPTKTGLEVVNFIQGRYPYLTTPQFTRDLEALLELVRSGRISRDKALTFILSDVIVLRTLNNIVAEADKTLVADNSAIAD</sequence>
<dbReference type="InterPro" id="IPR040569">
    <property type="entry name" value="Znf_Rg"/>
</dbReference>
<dbReference type="Gene3D" id="1.10.290.10">
    <property type="entry name" value="Topoisomerase I, domain 4"/>
    <property type="match status" value="1"/>
</dbReference>
<evidence type="ECO:0000256" key="6">
    <source>
        <dbReference type="ARBA" id="ARBA00022741"/>
    </source>
</evidence>
<dbReference type="InterPro" id="IPR013824">
    <property type="entry name" value="Topo_IA_cen_sub1"/>
</dbReference>
<dbReference type="NCBIfam" id="TIGR01054">
    <property type="entry name" value="rgy"/>
    <property type="match status" value="1"/>
</dbReference>
<feature type="domain" description="RG N-terminal-type" evidence="20">
    <location>
        <begin position="6"/>
        <end position="45"/>
    </location>
</feature>
<dbReference type="CDD" id="cd00186">
    <property type="entry name" value="TOP1Ac"/>
    <property type="match status" value="1"/>
</dbReference>
<dbReference type="SMART" id="SM00382">
    <property type="entry name" value="AAA"/>
    <property type="match status" value="1"/>
</dbReference>
<name>A0A2R7Y6R1_9CREN</name>
<dbReference type="CDD" id="cd03361">
    <property type="entry name" value="TOPRIM_TopoIA_RevGyr"/>
    <property type="match status" value="1"/>
</dbReference>
<dbReference type="InterPro" id="IPR034142">
    <property type="entry name" value="TOPRIM_RevGyr"/>
</dbReference>
<keyword evidence="13 17" id="KW-0413">Isomerase</keyword>
<dbReference type="SMART" id="SM00493">
    <property type="entry name" value="TOPRIM"/>
    <property type="match status" value="1"/>
</dbReference>
<reference evidence="22 23" key="1">
    <citation type="journal article" date="2018" name="Syst. Appl. Microbiol.">
        <title>A new symbiotic nanoarchaeote (Candidatus Nanoclepta minutus) and its host (Zestosphaera tikiterensis gen. nov., sp. nov.) from a New Zealand hot spring.</title>
        <authorList>
            <person name="St John E."/>
            <person name="Liu Y."/>
            <person name="Podar M."/>
            <person name="Stott M.B."/>
            <person name="Meneghin J."/>
            <person name="Chen Z."/>
            <person name="Lagutin K."/>
            <person name="Mitchell K."/>
            <person name="Reysenbach A.L."/>
        </authorList>
    </citation>
    <scope>NUCLEOTIDE SEQUENCE [LARGE SCALE GENOMIC DNA]</scope>
    <source>
        <strain evidence="22">NZ3</strain>
    </source>
</reference>
<dbReference type="SUPFAM" id="SSF56712">
    <property type="entry name" value="Prokaryotic type I DNA topoisomerase"/>
    <property type="match status" value="1"/>
</dbReference>
<keyword evidence="4" id="KW-0963">Cytoplasm</keyword>
<evidence type="ECO:0000256" key="11">
    <source>
        <dbReference type="ARBA" id="ARBA00023029"/>
    </source>
</evidence>
<dbReference type="Pfam" id="PF01751">
    <property type="entry name" value="Toprim"/>
    <property type="match status" value="1"/>
</dbReference>
<dbReference type="PROSITE" id="PS52037">
    <property type="entry name" value="ZF_RG_C"/>
    <property type="match status" value="1"/>
</dbReference>
<keyword evidence="12 17" id="KW-0238">DNA-binding</keyword>
<dbReference type="Pfam" id="PF01131">
    <property type="entry name" value="Topoisom_bac"/>
    <property type="match status" value="1"/>
</dbReference>
<evidence type="ECO:0000259" key="18">
    <source>
        <dbReference type="PROSITE" id="PS50880"/>
    </source>
</evidence>
<accession>A0A2R7Y6R1</accession>
<organism evidence="22 23">
    <name type="scientific">Zestosphaera tikiterensis</name>
    <dbReference type="NCBI Taxonomy" id="1973259"/>
    <lineage>
        <taxon>Archaea</taxon>
        <taxon>Thermoproteota</taxon>
        <taxon>Thermoprotei</taxon>
        <taxon>Desulfurococcales</taxon>
        <taxon>Desulfurococcaceae</taxon>
        <taxon>Zestosphaera</taxon>
    </lineage>
</organism>
<dbReference type="Gene3D" id="3.40.50.140">
    <property type="match status" value="1"/>
</dbReference>
<dbReference type="PANTHER" id="PTHR43505:SF1">
    <property type="entry name" value="REVERSE GYRASE"/>
    <property type="match status" value="1"/>
</dbReference>
<dbReference type="PROSITE" id="PS51192">
    <property type="entry name" value="HELICASE_ATP_BIND_1"/>
    <property type="match status" value="1"/>
</dbReference>
<dbReference type="GO" id="GO:0005737">
    <property type="term" value="C:cytoplasm"/>
    <property type="evidence" value="ECO:0007669"/>
    <property type="project" value="UniProtKB-SubCell"/>
</dbReference>
<evidence type="ECO:0000256" key="7">
    <source>
        <dbReference type="ARBA" id="ARBA00022771"/>
    </source>
</evidence>
<dbReference type="InterPro" id="IPR027417">
    <property type="entry name" value="P-loop_NTPase"/>
</dbReference>
<evidence type="ECO:0000256" key="12">
    <source>
        <dbReference type="ARBA" id="ARBA00023125"/>
    </source>
</evidence>
<dbReference type="PROSITE" id="PS52039">
    <property type="entry name" value="TOPO_IA_2"/>
    <property type="match status" value="1"/>
</dbReference>
<feature type="domain" description="Toprim" evidence="18">
    <location>
        <begin position="615"/>
        <end position="777"/>
    </location>
</feature>
<evidence type="ECO:0000256" key="13">
    <source>
        <dbReference type="ARBA" id="ARBA00023235"/>
    </source>
</evidence>
<dbReference type="InterPro" id="IPR006171">
    <property type="entry name" value="TOPRIM_dom"/>
</dbReference>
<evidence type="ECO:0000256" key="8">
    <source>
        <dbReference type="ARBA" id="ARBA00022833"/>
    </source>
</evidence>
<comment type="subcellular location">
    <subcellularLocation>
        <location evidence="2">Cytoplasm</location>
    </subcellularLocation>
</comment>